<gene>
    <name evidence="2" type="ORF">EKG83_05495</name>
</gene>
<protein>
    <recommendedName>
        <fullName evidence="1">PPM-type phosphatase domain-containing protein</fullName>
    </recommendedName>
</protein>
<dbReference type="SUPFAM" id="SSF81606">
    <property type="entry name" value="PP2C-like"/>
    <property type="match status" value="1"/>
</dbReference>
<evidence type="ECO:0000259" key="1">
    <source>
        <dbReference type="Pfam" id="PF13672"/>
    </source>
</evidence>
<name>A0A5Q0GSU9_SACSY</name>
<dbReference type="EMBL" id="CP034550">
    <property type="protein sequence ID" value="QFZ16993.1"/>
    <property type="molecule type" value="Genomic_DNA"/>
</dbReference>
<dbReference type="RefSeq" id="WP_033430023.1">
    <property type="nucleotide sequence ID" value="NZ_CP034550.1"/>
</dbReference>
<feature type="domain" description="PPM-type phosphatase" evidence="1">
    <location>
        <begin position="77"/>
        <end position="295"/>
    </location>
</feature>
<dbReference type="AlphaFoldDB" id="A0A5Q0GSU9"/>
<dbReference type="Gene3D" id="3.60.40.10">
    <property type="entry name" value="PPM-type phosphatase domain"/>
    <property type="match status" value="1"/>
</dbReference>
<organism evidence="2 3">
    <name type="scientific">Saccharothrix syringae</name>
    <name type="common">Nocardiopsis syringae</name>
    <dbReference type="NCBI Taxonomy" id="103733"/>
    <lineage>
        <taxon>Bacteria</taxon>
        <taxon>Bacillati</taxon>
        <taxon>Actinomycetota</taxon>
        <taxon>Actinomycetes</taxon>
        <taxon>Pseudonocardiales</taxon>
        <taxon>Pseudonocardiaceae</taxon>
        <taxon>Saccharothrix</taxon>
    </lineage>
</organism>
<accession>A0A5Q0GSU9</accession>
<reference evidence="3" key="1">
    <citation type="journal article" date="2021" name="Curr. Microbiol.">
        <title>Complete genome of nocamycin-producing strain Saccharothrix syringae NRRL B-16468 reveals the biosynthetic potential for secondary metabolites.</title>
        <authorList>
            <person name="Mo X."/>
            <person name="Yang S."/>
        </authorList>
    </citation>
    <scope>NUCLEOTIDE SEQUENCE [LARGE SCALE GENOMIC DNA]</scope>
    <source>
        <strain evidence="3">ATCC 51364 / DSM 43886 / JCM 6844 / KCTC 9398 / NBRC 14523 / NRRL B-16468 / INA 2240</strain>
    </source>
</reference>
<sequence>MDATTEEPGPGVGAPLPAATWRGRFEPFLVGDPGRAAARVVPVPDPDGWDRRDTVLDGIALREGRRTLAEVRAASVRGLSHRAYGTVRQDEYAFRRTTDGRYFVIGVADGVSSGRHSHRAAVLAARWGVANLAAALSSVGPERFPWGRLLAAVADRIEQRGRDLLRDLGEADAHARSTREIADHLATTVLYAVIDLAPARGAHEAHLVAVGDTSAWVLRPGGCWEPRTAVKNGNAVLASSAVRALPLPPPTEPVPVRTRVGPGEALVLMTDGVGDPLGAGDGDVGRYLAEVWSAPPPTGLEFAAQVGFARKSFDDDRTAVAFWPIGEPGGS</sequence>
<dbReference type="OrthoDB" id="491589at2"/>
<keyword evidence="3" id="KW-1185">Reference proteome</keyword>
<dbReference type="InterPro" id="IPR036457">
    <property type="entry name" value="PPM-type-like_dom_sf"/>
</dbReference>
<evidence type="ECO:0000313" key="2">
    <source>
        <dbReference type="EMBL" id="QFZ16993.1"/>
    </source>
</evidence>
<proteinExistence type="predicted"/>
<dbReference type="Proteomes" id="UP000325787">
    <property type="component" value="Chromosome"/>
</dbReference>
<dbReference type="InterPro" id="IPR001932">
    <property type="entry name" value="PPM-type_phosphatase-like_dom"/>
</dbReference>
<dbReference type="Pfam" id="PF13672">
    <property type="entry name" value="PP2C_2"/>
    <property type="match status" value="1"/>
</dbReference>
<evidence type="ECO:0000313" key="3">
    <source>
        <dbReference type="Proteomes" id="UP000325787"/>
    </source>
</evidence>
<dbReference type="KEGG" id="ssyi:EKG83_05495"/>